<comment type="caution">
    <text evidence="3">The sequence shown here is derived from an EMBL/GenBank/DDBJ whole genome shotgun (WGS) entry which is preliminary data.</text>
</comment>
<sequence>MHTERALLIASFGTTVPAAEQDIAAVEAALAAAAPGWTPARAYTSGMVRRALAERGQQVDGVPDALEKLRAAGVREVFVQPTHLLNGAEYQKLRAEALAAAPGFAKLRVGLPLLDDNCTENYLALSAILEKLYPAREGEAVVLMGHGAKGKHKANAAYTSLQVMLELARVRNIWIGTVEGWPTFEEIHSRLGGCRGLRRIRLAPLMLCAGDHALHDMAGDGPDSWKSILAADGYEVECVMQGLGSQPQVQALYAYHLSKQLEGRQ</sequence>
<dbReference type="Gene3D" id="3.40.50.1400">
    <property type="match status" value="2"/>
</dbReference>
<feature type="binding site" evidence="2">
    <location>
        <position position="212"/>
    </location>
    <ligand>
        <name>Co(2+)</name>
        <dbReference type="ChEBI" id="CHEBI:48828"/>
    </ligand>
</feature>
<dbReference type="PIRSF" id="PIRSF033579">
    <property type="entry name" value="Anaer_Co_chel"/>
    <property type="match status" value="1"/>
</dbReference>
<accession>A0A9D2S6T4</accession>
<dbReference type="Proteomes" id="UP000824211">
    <property type="component" value="Unassembled WGS sequence"/>
</dbReference>
<evidence type="ECO:0000313" key="4">
    <source>
        <dbReference type="Proteomes" id="UP000824211"/>
    </source>
</evidence>
<protein>
    <submittedName>
        <fullName evidence="3">Sirohydrochlorin cobaltochelatase</fullName>
    </submittedName>
</protein>
<proteinExistence type="predicted"/>
<feature type="binding site" evidence="2">
    <location>
        <position position="146"/>
    </location>
    <ligand>
        <name>Co(2+)</name>
        <dbReference type="ChEBI" id="CHEBI:48828"/>
    </ligand>
</feature>
<evidence type="ECO:0000256" key="1">
    <source>
        <dbReference type="PIRSR" id="PIRSR033579-1"/>
    </source>
</evidence>
<dbReference type="InterPro" id="IPR010388">
    <property type="entry name" value="Anaerobic_Co-chelatase"/>
</dbReference>
<dbReference type="GO" id="GO:0046872">
    <property type="term" value="F:metal ion binding"/>
    <property type="evidence" value="ECO:0007669"/>
    <property type="project" value="UniProtKB-KW"/>
</dbReference>
<name>A0A9D2S6T4_9FIRM</name>
<feature type="active site" description="Proton acceptor" evidence="1">
    <location>
        <position position="146"/>
    </location>
</feature>
<dbReference type="AlphaFoldDB" id="A0A9D2S6T4"/>
<evidence type="ECO:0000256" key="2">
    <source>
        <dbReference type="PIRSR" id="PIRSR033579-3"/>
    </source>
</evidence>
<reference evidence="3" key="2">
    <citation type="submission" date="2021-04" db="EMBL/GenBank/DDBJ databases">
        <authorList>
            <person name="Gilroy R."/>
        </authorList>
    </citation>
    <scope>NUCLEOTIDE SEQUENCE</scope>
    <source>
        <strain evidence="3">ChiHjej9B8-13557</strain>
    </source>
</reference>
<dbReference type="CDD" id="cd03413">
    <property type="entry name" value="CbiK_C"/>
    <property type="match status" value="1"/>
</dbReference>
<dbReference type="Pfam" id="PF06180">
    <property type="entry name" value="CbiK"/>
    <property type="match status" value="1"/>
</dbReference>
<dbReference type="EMBL" id="DWXX01000068">
    <property type="protein sequence ID" value="HJB58767.1"/>
    <property type="molecule type" value="Genomic_DNA"/>
</dbReference>
<organism evidence="3 4">
    <name type="scientific">Candidatus Faecalibacterium faecipullorum</name>
    <dbReference type="NCBI Taxonomy" id="2838578"/>
    <lineage>
        <taxon>Bacteria</taxon>
        <taxon>Bacillati</taxon>
        <taxon>Bacillota</taxon>
        <taxon>Clostridia</taxon>
        <taxon>Eubacteriales</taxon>
        <taxon>Oscillospiraceae</taxon>
        <taxon>Faecalibacterium</taxon>
    </lineage>
</organism>
<keyword evidence="2" id="KW-0479">Metal-binding</keyword>
<dbReference type="GO" id="GO:0016852">
    <property type="term" value="F:sirohydrochlorin cobaltochelatase activity"/>
    <property type="evidence" value="ECO:0007669"/>
    <property type="project" value="InterPro"/>
</dbReference>
<reference evidence="3" key="1">
    <citation type="journal article" date="2021" name="PeerJ">
        <title>Extensive microbial diversity within the chicken gut microbiome revealed by metagenomics and culture.</title>
        <authorList>
            <person name="Gilroy R."/>
            <person name="Ravi A."/>
            <person name="Getino M."/>
            <person name="Pursley I."/>
            <person name="Horton D.L."/>
            <person name="Alikhan N.F."/>
            <person name="Baker D."/>
            <person name="Gharbi K."/>
            <person name="Hall N."/>
            <person name="Watson M."/>
            <person name="Adriaenssens E.M."/>
            <person name="Foster-Nyarko E."/>
            <person name="Jarju S."/>
            <person name="Secka A."/>
            <person name="Antonio M."/>
            <person name="Oren A."/>
            <person name="Chaudhuri R.R."/>
            <person name="La Ragione R."/>
            <person name="Hildebrand F."/>
            <person name="Pallen M.J."/>
        </authorList>
    </citation>
    <scope>NUCLEOTIDE SEQUENCE</scope>
    <source>
        <strain evidence="3">ChiHjej9B8-13557</strain>
    </source>
</reference>
<dbReference type="SUPFAM" id="SSF53800">
    <property type="entry name" value="Chelatase"/>
    <property type="match status" value="1"/>
</dbReference>
<feature type="binding site" evidence="2">
    <location>
        <position position="179"/>
    </location>
    <ligand>
        <name>Co(2+)</name>
        <dbReference type="ChEBI" id="CHEBI:48828"/>
    </ligand>
</feature>
<gene>
    <name evidence="3" type="ORF">H9771_03755</name>
</gene>
<dbReference type="GO" id="GO:0019251">
    <property type="term" value="P:anaerobic cobalamin biosynthetic process"/>
    <property type="evidence" value="ECO:0007669"/>
    <property type="project" value="InterPro"/>
</dbReference>
<evidence type="ECO:0000313" key="3">
    <source>
        <dbReference type="EMBL" id="HJB58767.1"/>
    </source>
</evidence>
<keyword evidence="2" id="KW-0170">Cobalt</keyword>